<sequence length="76" mass="8857">MGDPKISGRKSKSDGNPKLSQIMYKSMVDSHRKYPYDALHMMIGDSWIVFLAYDERQLALREVTFWELLHVLQNLG</sequence>
<dbReference type="Proteomes" id="UP001056120">
    <property type="component" value="Linkage Group LG26"/>
</dbReference>
<comment type="caution">
    <text evidence="1">The sequence shown here is derived from an EMBL/GenBank/DDBJ whole genome shotgun (WGS) entry which is preliminary data.</text>
</comment>
<organism evidence="1 2">
    <name type="scientific">Smallanthus sonchifolius</name>
    <dbReference type="NCBI Taxonomy" id="185202"/>
    <lineage>
        <taxon>Eukaryota</taxon>
        <taxon>Viridiplantae</taxon>
        <taxon>Streptophyta</taxon>
        <taxon>Embryophyta</taxon>
        <taxon>Tracheophyta</taxon>
        <taxon>Spermatophyta</taxon>
        <taxon>Magnoliopsida</taxon>
        <taxon>eudicotyledons</taxon>
        <taxon>Gunneridae</taxon>
        <taxon>Pentapetalae</taxon>
        <taxon>asterids</taxon>
        <taxon>campanulids</taxon>
        <taxon>Asterales</taxon>
        <taxon>Asteraceae</taxon>
        <taxon>Asteroideae</taxon>
        <taxon>Heliantheae alliance</taxon>
        <taxon>Millerieae</taxon>
        <taxon>Smallanthus</taxon>
    </lineage>
</organism>
<proteinExistence type="predicted"/>
<protein>
    <submittedName>
        <fullName evidence="1">Uncharacterized protein</fullName>
    </submittedName>
</protein>
<dbReference type="EMBL" id="CM042043">
    <property type="protein sequence ID" value="KAI3696218.1"/>
    <property type="molecule type" value="Genomic_DNA"/>
</dbReference>
<keyword evidence="2" id="KW-1185">Reference proteome</keyword>
<evidence type="ECO:0000313" key="2">
    <source>
        <dbReference type="Proteomes" id="UP001056120"/>
    </source>
</evidence>
<reference evidence="2" key="1">
    <citation type="journal article" date="2022" name="Mol. Ecol. Resour.">
        <title>The genomes of chicory, endive, great burdock and yacon provide insights into Asteraceae palaeo-polyploidization history and plant inulin production.</title>
        <authorList>
            <person name="Fan W."/>
            <person name="Wang S."/>
            <person name="Wang H."/>
            <person name="Wang A."/>
            <person name="Jiang F."/>
            <person name="Liu H."/>
            <person name="Zhao H."/>
            <person name="Xu D."/>
            <person name="Zhang Y."/>
        </authorList>
    </citation>
    <scope>NUCLEOTIDE SEQUENCE [LARGE SCALE GENOMIC DNA]</scope>
    <source>
        <strain evidence="2">cv. Yunnan</strain>
    </source>
</reference>
<gene>
    <name evidence="1" type="ORF">L1987_79229</name>
</gene>
<reference evidence="1 2" key="2">
    <citation type="journal article" date="2022" name="Mol. Ecol. Resour.">
        <title>The genomes of chicory, endive, great burdock and yacon provide insights into Asteraceae paleo-polyploidization history and plant inulin production.</title>
        <authorList>
            <person name="Fan W."/>
            <person name="Wang S."/>
            <person name="Wang H."/>
            <person name="Wang A."/>
            <person name="Jiang F."/>
            <person name="Liu H."/>
            <person name="Zhao H."/>
            <person name="Xu D."/>
            <person name="Zhang Y."/>
        </authorList>
    </citation>
    <scope>NUCLEOTIDE SEQUENCE [LARGE SCALE GENOMIC DNA]</scope>
    <source>
        <strain evidence="2">cv. Yunnan</strain>
        <tissue evidence="1">Leaves</tissue>
    </source>
</reference>
<evidence type="ECO:0000313" key="1">
    <source>
        <dbReference type="EMBL" id="KAI3696218.1"/>
    </source>
</evidence>
<accession>A0ACB8ZF48</accession>
<name>A0ACB8ZF48_9ASTR</name>